<proteinExistence type="predicted"/>
<reference evidence="3" key="1">
    <citation type="submission" date="2022-11" db="UniProtKB">
        <authorList>
            <consortium name="WormBaseParasite"/>
        </authorList>
    </citation>
    <scope>IDENTIFICATION</scope>
</reference>
<evidence type="ECO:0000313" key="3">
    <source>
        <dbReference type="WBParaSite" id="PEQ_0000931001-mRNA-1"/>
    </source>
</evidence>
<sequence>MADQTPSLYHRGRPANKSVRTGKITVSELMGRGDENAERRQTSAKAHGGCNALSELQIGQTNVEGTSMGERSRPHGISVDPATLLDVAGWKVPALPPGLMSISSY</sequence>
<dbReference type="WBParaSite" id="PEQ_0000931001-mRNA-1">
    <property type="protein sequence ID" value="PEQ_0000931001-mRNA-1"/>
    <property type="gene ID" value="PEQ_0000931001"/>
</dbReference>
<name>A0A914RS30_PAREQ</name>
<protein>
    <submittedName>
        <fullName evidence="3">Uncharacterized protein</fullName>
    </submittedName>
</protein>
<feature type="compositionally biased region" description="Basic and acidic residues" evidence="1">
    <location>
        <begin position="31"/>
        <end position="41"/>
    </location>
</feature>
<evidence type="ECO:0000256" key="1">
    <source>
        <dbReference type="SAM" id="MobiDB-lite"/>
    </source>
</evidence>
<evidence type="ECO:0000313" key="2">
    <source>
        <dbReference type="Proteomes" id="UP000887564"/>
    </source>
</evidence>
<dbReference type="Proteomes" id="UP000887564">
    <property type="component" value="Unplaced"/>
</dbReference>
<keyword evidence="2" id="KW-1185">Reference proteome</keyword>
<dbReference type="AlphaFoldDB" id="A0A914RS30"/>
<organism evidence="2 3">
    <name type="scientific">Parascaris equorum</name>
    <name type="common">Equine roundworm</name>
    <dbReference type="NCBI Taxonomy" id="6256"/>
    <lineage>
        <taxon>Eukaryota</taxon>
        <taxon>Metazoa</taxon>
        <taxon>Ecdysozoa</taxon>
        <taxon>Nematoda</taxon>
        <taxon>Chromadorea</taxon>
        <taxon>Rhabditida</taxon>
        <taxon>Spirurina</taxon>
        <taxon>Ascaridomorpha</taxon>
        <taxon>Ascaridoidea</taxon>
        <taxon>Ascarididae</taxon>
        <taxon>Parascaris</taxon>
    </lineage>
</organism>
<feature type="region of interest" description="Disordered" evidence="1">
    <location>
        <begin position="1"/>
        <end position="56"/>
    </location>
</feature>
<accession>A0A914RS30</accession>